<dbReference type="InterPro" id="IPR040930">
    <property type="entry name" value="AF-9_AHD"/>
</dbReference>
<evidence type="ECO:0000256" key="2">
    <source>
        <dbReference type="PROSITE-ProRule" id="PRU00376"/>
    </source>
</evidence>
<dbReference type="InterPro" id="IPR038704">
    <property type="entry name" value="YEAST_sf"/>
</dbReference>
<dbReference type="EMBL" id="QOIP01000010">
    <property type="protein sequence ID" value="RLU17441.1"/>
    <property type="molecule type" value="Genomic_DNA"/>
</dbReference>
<name>A0A026WVV5_OOCBI</name>
<reference evidence="5 7" key="1">
    <citation type="journal article" date="2014" name="Curr. Biol.">
        <title>The genome of the clonal raider ant Cerapachys biroi.</title>
        <authorList>
            <person name="Oxley P.R."/>
            <person name="Ji L."/>
            <person name="Fetter-Pruneda I."/>
            <person name="McKenzie S.K."/>
            <person name="Li C."/>
            <person name="Hu H."/>
            <person name="Zhang G."/>
            <person name="Kronauer D.J."/>
        </authorList>
    </citation>
    <scope>NUCLEOTIDE SEQUENCE [LARGE SCALE GENOMIC DNA]</scope>
</reference>
<feature type="compositionally biased region" description="Basic and acidic residues" evidence="3">
    <location>
        <begin position="556"/>
        <end position="580"/>
    </location>
</feature>
<keyword evidence="7" id="KW-1185">Reference proteome</keyword>
<dbReference type="Gene3D" id="2.60.40.1970">
    <property type="entry name" value="YEATS domain"/>
    <property type="match status" value="1"/>
</dbReference>
<evidence type="ECO:0000313" key="6">
    <source>
        <dbReference type="EMBL" id="RLU17441.1"/>
    </source>
</evidence>
<feature type="domain" description="YEATS" evidence="4">
    <location>
        <begin position="1"/>
        <end position="133"/>
    </location>
</feature>
<dbReference type="Proteomes" id="UP000279307">
    <property type="component" value="Chromosome 10"/>
</dbReference>
<dbReference type="InterPro" id="IPR055129">
    <property type="entry name" value="YEATS_dom"/>
</dbReference>
<feature type="compositionally biased region" description="Low complexity" evidence="3">
    <location>
        <begin position="269"/>
        <end position="289"/>
    </location>
</feature>
<dbReference type="Proteomes" id="UP000053097">
    <property type="component" value="Unassembled WGS sequence"/>
</dbReference>
<keyword evidence="1 2" id="KW-0539">Nucleus</keyword>
<dbReference type="PANTHER" id="PTHR47827">
    <property type="entry name" value="AHD DOMAIN-CONTAINING PROTEIN"/>
    <property type="match status" value="1"/>
</dbReference>
<dbReference type="InterPro" id="IPR052790">
    <property type="entry name" value="YEATS_domain"/>
</dbReference>
<feature type="compositionally biased region" description="Basic and acidic residues" evidence="3">
    <location>
        <begin position="354"/>
        <end position="450"/>
    </location>
</feature>
<dbReference type="Pfam" id="PF17793">
    <property type="entry name" value="AHD"/>
    <property type="match status" value="1"/>
</dbReference>
<feature type="region of interest" description="Disordered" evidence="3">
    <location>
        <begin position="140"/>
        <end position="634"/>
    </location>
</feature>
<feature type="compositionally biased region" description="Basic and acidic residues" evidence="3">
    <location>
        <begin position="216"/>
        <end position="259"/>
    </location>
</feature>
<dbReference type="AlphaFoldDB" id="A0A026WVV5"/>
<feature type="compositionally biased region" description="Basic and acidic residues" evidence="3">
    <location>
        <begin position="618"/>
        <end position="634"/>
    </location>
</feature>
<protein>
    <submittedName>
        <fullName evidence="5">Protein ENL</fullName>
    </submittedName>
</protein>
<feature type="compositionally biased region" description="Basic and acidic residues" evidence="3">
    <location>
        <begin position="462"/>
        <end position="482"/>
    </location>
</feature>
<dbReference type="EMBL" id="KK107079">
    <property type="protein sequence ID" value="EZA60185.1"/>
    <property type="molecule type" value="Genomic_DNA"/>
</dbReference>
<dbReference type="GO" id="GO:0045893">
    <property type="term" value="P:positive regulation of DNA-templated transcription"/>
    <property type="evidence" value="ECO:0007669"/>
    <property type="project" value="TreeGrafter"/>
</dbReference>
<dbReference type="GO" id="GO:0008023">
    <property type="term" value="C:transcription elongation factor complex"/>
    <property type="evidence" value="ECO:0007669"/>
    <property type="project" value="TreeGrafter"/>
</dbReference>
<gene>
    <name evidence="6" type="ORF">DMN91_009676</name>
    <name evidence="5" type="ORF">X777_15122</name>
</gene>
<comment type="subcellular location">
    <subcellularLocation>
        <location evidence="2">Nucleus</location>
    </subcellularLocation>
</comment>
<feature type="compositionally biased region" description="Polar residues" evidence="3">
    <location>
        <begin position="539"/>
        <end position="548"/>
    </location>
</feature>
<dbReference type="OrthoDB" id="10053467at2759"/>
<organism evidence="5 7">
    <name type="scientific">Ooceraea biroi</name>
    <name type="common">Clonal raider ant</name>
    <name type="synonym">Cerapachys biroi</name>
    <dbReference type="NCBI Taxonomy" id="2015173"/>
    <lineage>
        <taxon>Eukaryota</taxon>
        <taxon>Metazoa</taxon>
        <taxon>Ecdysozoa</taxon>
        <taxon>Arthropoda</taxon>
        <taxon>Hexapoda</taxon>
        <taxon>Insecta</taxon>
        <taxon>Pterygota</taxon>
        <taxon>Neoptera</taxon>
        <taxon>Endopterygota</taxon>
        <taxon>Hymenoptera</taxon>
        <taxon>Apocrita</taxon>
        <taxon>Aculeata</taxon>
        <taxon>Formicoidea</taxon>
        <taxon>Formicidae</taxon>
        <taxon>Dorylinae</taxon>
        <taxon>Ooceraea</taxon>
    </lineage>
</organism>
<reference evidence="6" key="3">
    <citation type="submission" date="2018-07" db="EMBL/GenBank/DDBJ databases">
        <authorList>
            <person name="Mckenzie S.K."/>
            <person name="Kronauer D.J.C."/>
        </authorList>
    </citation>
    <scope>NUCLEOTIDE SEQUENCE</scope>
    <source>
        <strain evidence="6">Clonal line C1</strain>
    </source>
</reference>
<sequence length="740" mass="84141">MAIRVTLECGHTSMLRMRTTPEGYTHDWEVFVRGADNADIHHYIEKVVFHLHDTFRNPKRVLKEPPFVVKESGYAGFIIPIEVYLKNKDEPKKFQITYDLHLQPSGPPINNAIRHTEVIRNPSDEFRKKLLKGGGVVVSSRDGSLEKSDAKTSTMVGKPKLNGSESKKHRITEAKTSNSFHDLFGPPIKTAKISPDNKKTSQSDKNLIPKPVTVAEKSDKVDKSIKAKESPHKDSRKDKVDEKKDKKIRDSSKDQFKSKEKSKRPPSPGSKSHSSPGSKRPVSPVTSKKPPSPSPPSAKRPPSPKLKEKDVKKIALEKEKEKDSKEKDKAKINSKSDLDLSKSDKKKDRKKHKDDRDKERKDKYKEAEKISVKDIAKLMEKKPEKTDKGEKLDKEKPQEYKSSSRDGRKSPKPVKEGDKVRDDKPVKVDKPEKSGEKSEKVKDGKSDKDRQKHKHKKRDKKDKRDSKDREKKDKQRSKESSEKQSNVPSAPAGNTLSTLLTEISERDSSDSAPSLDDDSLPENKPMTIAKKESEHSIIPTMSTETSKPLSPGISVDTKKEKSDRNRRDKSKSSRGEDRENRKRKKSKDDEEETPIKRRGHSTSPALELVSSSQSPVAMDHDSGHHLEKEAKKDMEDDRVVDMDEQMANDVETDVEQVAPDSTNNTDVDINEPPVFTEDYLSELKDLQRNIMTLQDNEELHRVVQVIAETGQYEITKKTFDFDLCALDRRTIHRLQQFFST</sequence>
<dbReference type="Pfam" id="PF03366">
    <property type="entry name" value="YEATS"/>
    <property type="match status" value="1"/>
</dbReference>
<feature type="compositionally biased region" description="Basic and acidic residues" evidence="3">
    <location>
        <begin position="305"/>
        <end position="346"/>
    </location>
</feature>
<dbReference type="PROSITE" id="PS51037">
    <property type="entry name" value="YEATS"/>
    <property type="match status" value="1"/>
</dbReference>
<reference evidence="6" key="2">
    <citation type="journal article" date="2018" name="Genome Res.">
        <title>The genomic architecture and molecular evolution of ant odorant receptors.</title>
        <authorList>
            <person name="McKenzie S.K."/>
            <person name="Kronauer D.J.C."/>
        </authorList>
    </citation>
    <scope>NUCLEOTIDE SEQUENCE [LARGE SCALE GENOMIC DNA]</scope>
    <source>
        <strain evidence="6">Clonal line C1</strain>
    </source>
</reference>
<feature type="compositionally biased region" description="Polar residues" evidence="3">
    <location>
        <begin position="601"/>
        <end position="615"/>
    </location>
</feature>
<dbReference type="OMA" id="MYQYDLD"/>
<accession>A0A026WVV5</accession>
<dbReference type="PANTHER" id="PTHR47827:SF3">
    <property type="entry name" value="AF-9 ANC1 HOMOLOGY DOMAIN-CONTAINING PROTEIN"/>
    <property type="match status" value="1"/>
</dbReference>
<proteinExistence type="predicted"/>
<dbReference type="Gene3D" id="1.20.1270.290">
    <property type="match status" value="1"/>
</dbReference>
<dbReference type="CDD" id="cd16906">
    <property type="entry name" value="YEATS_AF-9_like"/>
    <property type="match status" value="1"/>
</dbReference>
<dbReference type="STRING" id="2015173.A0A026WVV5"/>
<feature type="compositionally biased region" description="Polar residues" evidence="3">
    <location>
        <begin position="486"/>
        <end position="501"/>
    </location>
</feature>
<dbReference type="GO" id="GO:0003682">
    <property type="term" value="F:chromatin binding"/>
    <property type="evidence" value="ECO:0007669"/>
    <property type="project" value="TreeGrafter"/>
</dbReference>
<feature type="compositionally biased region" description="Basic residues" evidence="3">
    <location>
        <begin position="451"/>
        <end position="461"/>
    </location>
</feature>
<evidence type="ECO:0000256" key="1">
    <source>
        <dbReference type="ARBA" id="ARBA00023242"/>
    </source>
</evidence>
<evidence type="ECO:0000256" key="3">
    <source>
        <dbReference type="SAM" id="MobiDB-lite"/>
    </source>
</evidence>
<evidence type="ECO:0000313" key="5">
    <source>
        <dbReference type="EMBL" id="EZA60185.1"/>
    </source>
</evidence>
<evidence type="ECO:0000259" key="4">
    <source>
        <dbReference type="PROSITE" id="PS51037"/>
    </source>
</evidence>
<evidence type="ECO:0000313" key="7">
    <source>
        <dbReference type="Proteomes" id="UP000053097"/>
    </source>
</evidence>
<feature type="compositionally biased region" description="Pro residues" evidence="3">
    <location>
        <begin position="290"/>
        <end position="304"/>
    </location>
</feature>